<accession>A0A7M2GGS5</accession>
<dbReference type="EMBL" id="CP060035">
    <property type="protein sequence ID" value="QOT71926.1"/>
    <property type="molecule type" value="Genomic_DNA"/>
</dbReference>
<gene>
    <name evidence="1" type="ORF">H5V43_01745</name>
</gene>
<sequence length="65" mass="6954">MIMTHPHPGAFVLLAGFGPGCIVPDGWHVVSAVNQDGSFHVGGRTAVWPDRIKEMRVGSFNAPEV</sequence>
<dbReference type="AlphaFoldDB" id="A0A7M2GGS5"/>
<reference evidence="2" key="1">
    <citation type="submission" date="2020-08" db="EMBL/GenBank/DDBJ databases">
        <title>Complete genome sequence of Sphingobium barthaii strain KK22, a high-molecular-weight polycyclic aromatic hydrocarbon-degrading soil bacterium.</title>
        <authorList>
            <person name="Mori J.F."/>
            <person name="Kanaly R.A."/>
        </authorList>
    </citation>
    <scope>NUCLEOTIDE SEQUENCE [LARGE SCALE GENOMIC DNA]</scope>
    <source>
        <strain evidence="2">KK22</strain>
    </source>
</reference>
<protein>
    <submittedName>
        <fullName evidence="1">Uncharacterized protein</fullName>
    </submittedName>
</protein>
<dbReference type="KEGG" id="sbar:H5V43_01745"/>
<organism evidence="1 2">
    <name type="scientific">Sphingobium fuliginis (strain ATCC 27551)</name>
    <dbReference type="NCBI Taxonomy" id="336203"/>
    <lineage>
        <taxon>Bacteria</taxon>
        <taxon>Pseudomonadati</taxon>
        <taxon>Pseudomonadota</taxon>
        <taxon>Alphaproteobacteria</taxon>
        <taxon>Sphingomonadales</taxon>
        <taxon>Sphingomonadaceae</taxon>
        <taxon>Sphingobium</taxon>
    </lineage>
</organism>
<evidence type="ECO:0000313" key="1">
    <source>
        <dbReference type="EMBL" id="QOT71926.1"/>
    </source>
</evidence>
<name>A0A7M2GGS5_SPHSA</name>
<evidence type="ECO:0000313" key="2">
    <source>
        <dbReference type="Proteomes" id="UP000593663"/>
    </source>
</evidence>
<proteinExistence type="predicted"/>
<dbReference type="Proteomes" id="UP000593663">
    <property type="component" value="Chromosome 1"/>
</dbReference>